<gene>
    <name evidence="1" type="ORF">LMH87_007946</name>
</gene>
<reference evidence="1" key="1">
    <citation type="journal article" date="2023" name="Access Microbiol">
        <title>De-novo genome assembly for Akanthomyces muscarius, a biocontrol agent of insect agricultural pests.</title>
        <authorList>
            <person name="Erdos Z."/>
            <person name="Studholme D.J."/>
            <person name="Raymond B."/>
            <person name="Sharma M."/>
        </authorList>
    </citation>
    <scope>NUCLEOTIDE SEQUENCE</scope>
    <source>
        <strain evidence="1">Ve6</strain>
    </source>
</reference>
<sequence length="152" mass="16801">MQTQECPPRKPWPGEDLASVGFPEQVCKSATTSTVETAHYARSADATVPSNTWRDTEARDIKIAKQNTRGLTQYSGIEFSESPQDQQDRASLSYELPWMQSGADGPKALAARLGRHQSPRLQLFCMSCRYAFLYASDLSSCQAKSIASVYNA</sequence>
<dbReference type="RefSeq" id="XP_056057816.1">
    <property type="nucleotide sequence ID" value="XM_056201361.1"/>
</dbReference>
<dbReference type="AlphaFoldDB" id="A0A9W8QJ83"/>
<protein>
    <submittedName>
        <fullName evidence="1">Uncharacterized protein</fullName>
    </submittedName>
</protein>
<dbReference type="EMBL" id="JAJHUN010000003">
    <property type="protein sequence ID" value="KAJ4160011.1"/>
    <property type="molecule type" value="Genomic_DNA"/>
</dbReference>
<evidence type="ECO:0000313" key="1">
    <source>
        <dbReference type="EMBL" id="KAJ4160011.1"/>
    </source>
</evidence>
<dbReference type="KEGG" id="amus:LMH87_007946"/>
<comment type="caution">
    <text evidence="1">The sequence shown here is derived from an EMBL/GenBank/DDBJ whole genome shotgun (WGS) entry which is preliminary data.</text>
</comment>
<proteinExistence type="predicted"/>
<evidence type="ECO:0000313" key="2">
    <source>
        <dbReference type="Proteomes" id="UP001144673"/>
    </source>
</evidence>
<keyword evidence="2" id="KW-1185">Reference proteome</keyword>
<dbReference type="GeneID" id="80895105"/>
<accession>A0A9W8QJ83</accession>
<name>A0A9W8QJ83_AKAMU</name>
<organism evidence="1 2">
    <name type="scientific">Akanthomyces muscarius</name>
    <name type="common">Entomopathogenic fungus</name>
    <name type="synonym">Lecanicillium muscarium</name>
    <dbReference type="NCBI Taxonomy" id="2231603"/>
    <lineage>
        <taxon>Eukaryota</taxon>
        <taxon>Fungi</taxon>
        <taxon>Dikarya</taxon>
        <taxon>Ascomycota</taxon>
        <taxon>Pezizomycotina</taxon>
        <taxon>Sordariomycetes</taxon>
        <taxon>Hypocreomycetidae</taxon>
        <taxon>Hypocreales</taxon>
        <taxon>Cordycipitaceae</taxon>
        <taxon>Akanthomyces</taxon>
    </lineage>
</organism>
<dbReference type="Proteomes" id="UP001144673">
    <property type="component" value="Unassembled WGS sequence"/>
</dbReference>